<keyword evidence="1" id="KW-1133">Transmembrane helix</keyword>
<keyword evidence="3" id="KW-1185">Reference proteome</keyword>
<protein>
    <submittedName>
        <fullName evidence="2">Uncharacterized protein</fullName>
    </submittedName>
</protein>
<evidence type="ECO:0000313" key="3">
    <source>
        <dbReference type="Proteomes" id="UP001165160"/>
    </source>
</evidence>
<dbReference type="InterPro" id="IPR023393">
    <property type="entry name" value="START-like_dom_sf"/>
</dbReference>
<dbReference type="EMBL" id="BRXX01000116">
    <property type="protein sequence ID" value="GMH91496.1"/>
    <property type="molecule type" value="Genomic_DNA"/>
</dbReference>
<sequence>MLHKFGKFDAVCALPIPNKRAFVLLRMTAEEIGESTMVSLEKFEDTLEPYEKAKKRLESFLPGALNVTKQQDIEASITLHEDASLLITNVTARATTVVEREKNSVITKIQSAISRKSGGDGGFVDGFQLNAATGREQLITFCAIVGTMYNRFYAPKEVDKLRAFNFVRVIPDRLATTSDGSDDPQKAAISLAAAHLSNVAIKRVKNTVNDEIAKFVSVASDSNAATKTIKAVGRVDVSAASVLAEVYSQFSSNISLAEHQQVHGDAQRRVFYPEGEGRAQLVSLVEKVKSRGLRVVRKELYELYCSWDAMSEEVDGYKGFKCCIVPKKTYDDLRPEKDKQVELFFHENLNETSLPNGVWEALYTIQELAPNVCELTLLAKVSPGRIRSTFAKVESLQAAFRRNGKEVDEEIQNGLAAIIESSSARHNLNEDQLNFVNEVKKTMRATAKETGEYGWIKVNSPSPFVEMSRTHSDKMKVALSSAKTIIDRRPAQVIAWNFDYCSRERMRISAEEENPARICVEKRGENDSIFATIKRFSLVLSDRLFVVRQIWRMTDEGRACELYCASIPLDVDFGIRQRTKTTRALTHFLLRAELIGGNNSKSAVAQSKVELLQFVDPRGFIPKWVVKMKLPQALGVVIEARDEFKRDEAVDRTALELIIANMNSANETYTEEEDSIVSNLMIQGKRTSLSKLEHVPTADNFLRVQANYAGGGRGLGKGTITLDSTVEELAANEYLATSREMTARFDGKVERNVAKISNHAQIVEQVRKLDVPGLRQRSIGFKVIWKKVGDGEYAVVHSSLPVDSELKIEAKLKKGSYVRATIQTLAHFQPLPAVNGVPQTKLTYYMIEVDMAGHIPKPLVNSNLASFFSNLSVLRARYDKSLQIDAEERNKLVDVILADDNPRDKFSADEAAILAEAANSLDEYNDIATLSPETIRLDGFEAFTSCCVIGKDATKKQRWGKVVTRIRASPEQVLAYLLVNNSRCRMSREDLEKEMKVLNDHRRYTFHRFKTGAVFDLFSLLLWKEDEEEMGDYTVCSVPSKEALRELSELSTSNKLHKSTKLIELAEYYKIQAEGNETLVTHLLTIPDSHWHVPVSELQFFMRTLPQMSIYFWRHTYALHEWEELDGVFFGKLLMYTHAVKSSNLADLWQGTESLKVLGERYPWLESFVGVLCENKLLGHLSRSLPLKSNLDSITPQEGKVLGARFAPHLAMNLVPSAAVDEYILTYESLQELEGREKKWFRPFLGVVAADLLAREPWGLKLRLFLGASLSIVDVATDIFMSWTYFTSKEDGAAQFGVSILIMLGLSLVCQTVIVIIQRKKQVKNILREMLYILSFIKPGVDAMRVSGEFEDPDLSFDVMTELIMGSDTISSYRSR</sequence>
<reference evidence="3" key="1">
    <citation type="journal article" date="2023" name="Commun. Biol.">
        <title>Genome analysis of Parmales, the sister group of diatoms, reveals the evolutionary specialization of diatoms from phago-mixotrophs to photoautotrophs.</title>
        <authorList>
            <person name="Ban H."/>
            <person name="Sato S."/>
            <person name="Yoshikawa S."/>
            <person name="Yamada K."/>
            <person name="Nakamura Y."/>
            <person name="Ichinomiya M."/>
            <person name="Sato N."/>
            <person name="Blanc-Mathieu R."/>
            <person name="Endo H."/>
            <person name="Kuwata A."/>
            <person name="Ogata H."/>
        </authorList>
    </citation>
    <scope>NUCLEOTIDE SEQUENCE [LARGE SCALE GENOMIC DNA]</scope>
    <source>
        <strain evidence="3">NIES 3699</strain>
    </source>
</reference>
<keyword evidence="1" id="KW-0812">Transmembrane</keyword>
<evidence type="ECO:0000313" key="2">
    <source>
        <dbReference type="EMBL" id="GMH91496.1"/>
    </source>
</evidence>
<dbReference type="Proteomes" id="UP001165160">
    <property type="component" value="Unassembled WGS sequence"/>
</dbReference>
<proteinExistence type="predicted"/>
<gene>
    <name evidence="2" type="ORF">TrVE_jg11554</name>
</gene>
<organism evidence="2 3">
    <name type="scientific">Triparma verrucosa</name>
    <dbReference type="NCBI Taxonomy" id="1606542"/>
    <lineage>
        <taxon>Eukaryota</taxon>
        <taxon>Sar</taxon>
        <taxon>Stramenopiles</taxon>
        <taxon>Ochrophyta</taxon>
        <taxon>Bolidophyceae</taxon>
        <taxon>Parmales</taxon>
        <taxon>Triparmaceae</taxon>
        <taxon>Triparma</taxon>
    </lineage>
</organism>
<dbReference type="Gene3D" id="3.30.530.20">
    <property type="match status" value="2"/>
</dbReference>
<name>A0A9W7BI05_9STRA</name>
<dbReference type="SUPFAM" id="SSF55961">
    <property type="entry name" value="Bet v1-like"/>
    <property type="match status" value="2"/>
</dbReference>
<comment type="caution">
    <text evidence="2">The sequence shown here is derived from an EMBL/GenBank/DDBJ whole genome shotgun (WGS) entry which is preliminary data.</text>
</comment>
<feature type="transmembrane region" description="Helical" evidence="1">
    <location>
        <begin position="1292"/>
        <end position="1317"/>
    </location>
</feature>
<accession>A0A9W7BI05</accession>
<keyword evidence="1" id="KW-0472">Membrane</keyword>
<evidence type="ECO:0000256" key="1">
    <source>
        <dbReference type="SAM" id="Phobius"/>
    </source>
</evidence>